<dbReference type="GO" id="GO:0003684">
    <property type="term" value="F:damaged DNA binding"/>
    <property type="evidence" value="ECO:0007669"/>
    <property type="project" value="InterPro"/>
</dbReference>
<evidence type="ECO:0000256" key="3">
    <source>
        <dbReference type="ARBA" id="ARBA00022695"/>
    </source>
</evidence>
<dbReference type="GO" id="GO:0006281">
    <property type="term" value="P:DNA repair"/>
    <property type="evidence" value="ECO:0007669"/>
    <property type="project" value="UniProtKB-UniRule"/>
</dbReference>
<dbReference type="Gene3D" id="3.40.1170.60">
    <property type="match status" value="1"/>
</dbReference>
<dbReference type="EMBL" id="FN396365">
    <property type="protein sequence ID" value="CAZ39289.1"/>
    <property type="molecule type" value="Genomic_DNA"/>
</dbReference>
<dbReference type="InterPro" id="IPR017961">
    <property type="entry name" value="DNA_pol_Y-fam_little_finger"/>
</dbReference>
<evidence type="ECO:0000256" key="5">
    <source>
        <dbReference type="ARBA" id="ARBA00022763"/>
    </source>
</evidence>
<keyword evidence="5 7" id="KW-0227">DNA damage</keyword>
<evidence type="ECO:0000259" key="8">
    <source>
        <dbReference type="PROSITE" id="PS50173"/>
    </source>
</evidence>
<dbReference type="InterPro" id="IPR001126">
    <property type="entry name" value="UmuC"/>
</dbReference>
<protein>
    <recommendedName>
        <fullName evidence="7">DNA polymerase IV</fullName>
        <shortName evidence="7">Pol IV</shortName>
        <ecNumber evidence="7">2.7.7.7</ecNumber>
    </recommendedName>
</protein>
<comment type="catalytic activity">
    <reaction evidence="7">
        <text>DNA(n) + a 2'-deoxyribonucleoside 5'-triphosphate = DNA(n+1) + diphosphate</text>
        <dbReference type="Rhea" id="RHEA:22508"/>
        <dbReference type="Rhea" id="RHEA-COMP:17339"/>
        <dbReference type="Rhea" id="RHEA-COMP:17340"/>
        <dbReference type="ChEBI" id="CHEBI:33019"/>
        <dbReference type="ChEBI" id="CHEBI:61560"/>
        <dbReference type="ChEBI" id="CHEBI:173112"/>
        <dbReference type="EC" id="2.7.7.7"/>
    </reaction>
</comment>
<dbReference type="EC" id="2.7.7.7" evidence="7"/>
<feature type="active site" evidence="7">
    <location>
        <position position="113"/>
    </location>
</feature>
<proteinExistence type="inferred from homology"/>
<reference evidence="10" key="1">
    <citation type="submission" date="2009-05" db="EMBL/GenBank/DDBJ databases">
        <title>Analysis of tetracycline resistance tet(W) genes and their flanking sequences in human and pig Streptococcus suis isolates.</title>
        <authorList>
            <person name="Palmieri C."/>
            <person name="Princivalli M.S."/>
            <person name="Magi G."/>
            <person name="Facinelli B."/>
        </authorList>
    </citation>
    <scope>NUCLEOTIDE SEQUENCE</scope>
    <source>
        <strain evidence="10">45445</strain>
    </source>
</reference>
<dbReference type="Pfam" id="PF00817">
    <property type="entry name" value="IMS"/>
    <property type="match status" value="1"/>
</dbReference>
<keyword evidence="3 7" id="KW-0548">Nucleotidyltransferase</keyword>
<name>C8ZJN3_STRSU</name>
<keyword evidence="7" id="KW-0963">Cytoplasm</keyword>
<reference evidence="9" key="2">
    <citation type="journal article" date="2011" name="Antimicrob. Agents Chemother.">
        <title>Different Genetic Elements Carrying the tet(W) Gene in Two Human Clinical Isolates of Streptococcus suis.</title>
        <authorList>
            <person name="Palmieri C."/>
            <person name="Princivalli M.S."/>
            <person name="Brenciani A."/>
            <person name="Varaldo P.E."/>
            <person name="Facinelli B."/>
        </authorList>
    </citation>
    <scope>NUCLEOTIDE SEQUENCE</scope>
    <source>
        <strain evidence="9">SsCA-1</strain>
    </source>
</reference>
<dbReference type="InterPro" id="IPR050116">
    <property type="entry name" value="DNA_polymerase-Y"/>
</dbReference>
<comment type="cofactor">
    <cofactor evidence="7">
        <name>Mg(2+)</name>
        <dbReference type="ChEBI" id="CHEBI:18420"/>
    </cofactor>
    <text evidence="7">Binds 2 magnesium ions per subunit.</text>
</comment>
<dbReference type="PANTHER" id="PTHR11076">
    <property type="entry name" value="DNA REPAIR POLYMERASE UMUC / TRANSFERASE FAMILY MEMBER"/>
    <property type="match status" value="1"/>
</dbReference>
<keyword evidence="6 7" id="KW-0239">DNA-directed DNA polymerase</keyword>
<feature type="binding site" evidence="7">
    <location>
        <position position="16"/>
    </location>
    <ligand>
        <name>Mg(2+)</name>
        <dbReference type="ChEBI" id="CHEBI:18420"/>
    </ligand>
</feature>
<feature type="domain" description="UmuC" evidence="8">
    <location>
        <begin position="12"/>
        <end position="194"/>
    </location>
</feature>
<keyword evidence="4 7" id="KW-0235">DNA replication</keyword>
<feature type="site" description="Substrate discrimination" evidence="7">
    <location>
        <position position="21"/>
    </location>
</feature>
<dbReference type="Pfam" id="PF11799">
    <property type="entry name" value="IMS_C"/>
    <property type="match status" value="1"/>
</dbReference>
<dbReference type="Gene3D" id="3.30.70.270">
    <property type="match status" value="1"/>
</dbReference>
<gene>
    <name evidence="7" type="primary">dinB</name>
</gene>
<keyword evidence="7" id="KW-0460">Magnesium</keyword>
<organism evidence="9">
    <name type="scientific">Streptococcus suis</name>
    <dbReference type="NCBI Taxonomy" id="1307"/>
    <lineage>
        <taxon>Bacteria</taxon>
        <taxon>Bacillati</taxon>
        <taxon>Bacillota</taxon>
        <taxon>Bacilli</taxon>
        <taxon>Lactobacillales</taxon>
        <taxon>Streptococcaceae</taxon>
        <taxon>Streptococcus</taxon>
    </lineage>
</organism>
<evidence type="ECO:0000256" key="6">
    <source>
        <dbReference type="ARBA" id="ARBA00022932"/>
    </source>
</evidence>
<keyword evidence="7" id="KW-0808">Transferase</keyword>
<keyword evidence="7" id="KW-0479">Metal-binding</keyword>
<evidence type="ECO:0000256" key="7">
    <source>
        <dbReference type="HAMAP-Rule" id="MF_01113"/>
    </source>
</evidence>
<sequence>MSRGVLKMLRSILHCDMNNFYASVECMLDPALKKYPIAVCGSVEERHGIVLAKNYKAKAFDVKTGDAVWQAKQKCKDLVVVPPHYEEYIKYSKLARSVYERYTDQVEPYGMDECWLDISGTESLFGSPEKVANEIRETMKFELGLTISVGVSFNKIFAKLGSDMKKPDAVTVIPKDTFKEKIWGLPAADLLGVGRATQRVLDSYCIRTIGDLANTDPEFLRRRLGKNGVVLWNYANGNDLSLVAKKDFVSPIKSVGHGITTVADLEKPEQVWPVFLELTQDIGHKLRVHGLSAEGVAIHIRDNTLNTRQWQTKIALPTQSPMIIAKTAFQLFEKRYGWNNPIRSVTVQAINLVPQDTPRQIDMFMDAAKQDKLERMEKCVEEIRRRFGKDSIRNGVLCQNLRLPPKKAEITMPTGMVG</sequence>
<accession>C8ZJN3</accession>
<dbReference type="CDD" id="cd03586">
    <property type="entry name" value="PolY_Pol_IV_kappa"/>
    <property type="match status" value="1"/>
</dbReference>
<comment type="subcellular location">
    <subcellularLocation>
        <location evidence="7">Cytoplasm</location>
    </subcellularLocation>
</comment>
<dbReference type="SUPFAM" id="SSF56672">
    <property type="entry name" value="DNA/RNA polymerases"/>
    <property type="match status" value="1"/>
</dbReference>
<keyword evidence="7" id="KW-0238">DNA-binding</keyword>
<dbReference type="GO" id="GO:0005829">
    <property type="term" value="C:cytosol"/>
    <property type="evidence" value="ECO:0007669"/>
    <property type="project" value="TreeGrafter"/>
</dbReference>
<dbReference type="InterPro" id="IPR043502">
    <property type="entry name" value="DNA/RNA_pol_sf"/>
</dbReference>
<dbReference type="InterPro" id="IPR043128">
    <property type="entry name" value="Rev_trsase/Diguanyl_cyclase"/>
</dbReference>
<dbReference type="GO" id="GO:0000287">
    <property type="term" value="F:magnesium ion binding"/>
    <property type="evidence" value="ECO:0007669"/>
    <property type="project" value="UniProtKB-UniRule"/>
</dbReference>
<dbReference type="GO" id="GO:0006261">
    <property type="term" value="P:DNA-templated DNA replication"/>
    <property type="evidence" value="ECO:0007669"/>
    <property type="project" value="UniProtKB-UniRule"/>
</dbReference>
<dbReference type="PANTHER" id="PTHR11076:SF35">
    <property type="entry name" value="DNA REPAIR PROTEIN HOMOLOG YOBH"/>
    <property type="match status" value="1"/>
</dbReference>
<evidence type="ECO:0000313" key="9">
    <source>
        <dbReference type="EMBL" id="CAZ39273.1"/>
    </source>
</evidence>
<dbReference type="GO" id="GO:0003887">
    <property type="term" value="F:DNA-directed DNA polymerase activity"/>
    <property type="evidence" value="ECO:0007669"/>
    <property type="project" value="UniProtKB-UniRule"/>
</dbReference>
<keyword evidence="2 7" id="KW-0515">Mutator protein</keyword>
<evidence type="ECO:0000256" key="2">
    <source>
        <dbReference type="ARBA" id="ARBA00022457"/>
    </source>
</evidence>
<dbReference type="HAMAP" id="MF_01113">
    <property type="entry name" value="DNApol_IV"/>
    <property type="match status" value="1"/>
</dbReference>
<dbReference type="InterPro" id="IPR022880">
    <property type="entry name" value="DNApol_IV"/>
</dbReference>
<comment type="subunit">
    <text evidence="7">Monomer.</text>
</comment>
<dbReference type="Gene3D" id="3.30.1490.100">
    <property type="entry name" value="DNA polymerase, Y-family, little finger domain"/>
    <property type="match status" value="1"/>
</dbReference>
<dbReference type="InterPro" id="IPR036775">
    <property type="entry name" value="DNA_pol_Y-fam_lit_finger_sf"/>
</dbReference>
<dbReference type="GO" id="GO:0009432">
    <property type="term" value="P:SOS response"/>
    <property type="evidence" value="ECO:0007669"/>
    <property type="project" value="TreeGrafter"/>
</dbReference>
<comment type="similarity">
    <text evidence="1 7">Belongs to the DNA polymerase type-Y family.</text>
</comment>
<dbReference type="AlphaFoldDB" id="C8ZJN3"/>
<keyword evidence="7" id="KW-0234">DNA repair</keyword>
<dbReference type="SUPFAM" id="SSF100879">
    <property type="entry name" value="Lesion bypass DNA polymerase (Y-family), little finger domain"/>
    <property type="match status" value="1"/>
</dbReference>
<comment type="function">
    <text evidence="7">Poorly processive, error-prone DNA polymerase involved in untargeted mutagenesis. Copies undamaged DNA at stalled replication forks, which arise in vivo from mismatched or misaligned primer ends. These misaligned primers can be extended by PolIV. Exhibits no 3'-5' exonuclease (proofreading) activity. May be involved in translesional synthesis, in conjunction with the beta clamp from PolIII.</text>
</comment>
<evidence type="ECO:0000256" key="1">
    <source>
        <dbReference type="ARBA" id="ARBA00010945"/>
    </source>
</evidence>
<evidence type="ECO:0000256" key="4">
    <source>
        <dbReference type="ARBA" id="ARBA00022705"/>
    </source>
</evidence>
<dbReference type="PROSITE" id="PS50173">
    <property type="entry name" value="UMUC"/>
    <property type="match status" value="1"/>
</dbReference>
<dbReference type="GO" id="GO:0042276">
    <property type="term" value="P:error-prone translesion synthesis"/>
    <property type="evidence" value="ECO:0007669"/>
    <property type="project" value="TreeGrafter"/>
</dbReference>
<dbReference type="Gene3D" id="1.10.150.20">
    <property type="entry name" value="5' to 3' exonuclease, C-terminal subdomain"/>
    <property type="match status" value="1"/>
</dbReference>
<dbReference type="EMBL" id="FN396364">
    <property type="protein sequence ID" value="CAZ39273.1"/>
    <property type="molecule type" value="Genomic_DNA"/>
</dbReference>
<evidence type="ECO:0000313" key="10">
    <source>
        <dbReference type="EMBL" id="CAZ39289.1"/>
    </source>
</evidence>
<feature type="binding site" evidence="7">
    <location>
        <position position="112"/>
    </location>
    <ligand>
        <name>Mg(2+)</name>
        <dbReference type="ChEBI" id="CHEBI:18420"/>
    </ligand>
</feature>